<dbReference type="Proteomes" id="UP001597063">
    <property type="component" value="Unassembled WGS sequence"/>
</dbReference>
<protein>
    <recommendedName>
        <fullName evidence="3">ABC transporter ATP-binding protein</fullName>
    </recommendedName>
</protein>
<dbReference type="RefSeq" id="WP_370784684.1">
    <property type="nucleotide sequence ID" value="NZ_CAACUY010000020.1"/>
</dbReference>
<dbReference type="Gene3D" id="3.40.50.300">
    <property type="entry name" value="P-loop containing nucleotide triphosphate hydrolases"/>
    <property type="match status" value="1"/>
</dbReference>
<gene>
    <name evidence="1" type="ORF">ACFQZM_07395</name>
</gene>
<evidence type="ECO:0000313" key="1">
    <source>
        <dbReference type="EMBL" id="MFD0684314.1"/>
    </source>
</evidence>
<sequence length="48" mass="5274">MDLRDIDPADLRERIGVVFQDFMEYDLTAAENIMIGDLTATAAAARAS</sequence>
<proteinExistence type="predicted"/>
<evidence type="ECO:0008006" key="3">
    <source>
        <dbReference type="Google" id="ProtNLM"/>
    </source>
</evidence>
<organism evidence="1 2">
    <name type="scientific">Actinomadura fibrosa</name>
    <dbReference type="NCBI Taxonomy" id="111802"/>
    <lineage>
        <taxon>Bacteria</taxon>
        <taxon>Bacillati</taxon>
        <taxon>Actinomycetota</taxon>
        <taxon>Actinomycetes</taxon>
        <taxon>Streptosporangiales</taxon>
        <taxon>Thermomonosporaceae</taxon>
        <taxon>Actinomadura</taxon>
    </lineage>
</organism>
<name>A0ABW2XE75_9ACTN</name>
<dbReference type="EMBL" id="JBHTGP010000003">
    <property type="protein sequence ID" value="MFD0684314.1"/>
    <property type="molecule type" value="Genomic_DNA"/>
</dbReference>
<accession>A0ABW2XE75</accession>
<comment type="caution">
    <text evidence="1">The sequence shown here is derived from an EMBL/GenBank/DDBJ whole genome shotgun (WGS) entry which is preliminary data.</text>
</comment>
<reference evidence="2" key="1">
    <citation type="journal article" date="2019" name="Int. J. Syst. Evol. Microbiol.">
        <title>The Global Catalogue of Microorganisms (GCM) 10K type strain sequencing project: providing services to taxonomists for standard genome sequencing and annotation.</title>
        <authorList>
            <consortium name="The Broad Institute Genomics Platform"/>
            <consortium name="The Broad Institute Genome Sequencing Center for Infectious Disease"/>
            <person name="Wu L."/>
            <person name="Ma J."/>
        </authorList>
    </citation>
    <scope>NUCLEOTIDE SEQUENCE [LARGE SCALE GENOMIC DNA]</scope>
    <source>
        <strain evidence="2">JCM 9371</strain>
    </source>
</reference>
<keyword evidence="2" id="KW-1185">Reference proteome</keyword>
<dbReference type="InterPro" id="IPR027417">
    <property type="entry name" value="P-loop_NTPase"/>
</dbReference>
<evidence type="ECO:0000313" key="2">
    <source>
        <dbReference type="Proteomes" id="UP001597063"/>
    </source>
</evidence>
<dbReference type="SUPFAM" id="SSF52540">
    <property type="entry name" value="P-loop containing nucleoside triphosphate hydrolases"/>
    <property type="match status" value="1"/>
</dbReference>